<evidence type="ECO:0000256" key="2">
    <source>
        <dbReference type="ARBA" id="ARBA00022771"/>
    </source>
</evidence>
<dbReference type="Proteomes" id="UP000515123">
    <property type="component" value="Linkage group 19"/>
</dbReference>
<dbReference type="PANTHER" id="PTHR33304">
    <property type="match status" value="1"/>
</dbReference>
<dbReference type="GeneID" id="109725103"/>
<keyword evidence="1" id="KW-0479">Metal-binding</keyword>
<protein>
    <submittedName>
        <fullName evidence="10">Uncharacterized protein LOC109725103 isoform X1</fullName>
    </submittedName>
</protein>
<evidence type="ECO:0000256" key="4">
    <source>
        <dbReference type="ARBA" id="ARBA00023015"/>
    </source>
</evidence>
<dbReference type="InterPro" id="IPR056280">
    <property type="entry name" value="AIPP2-like_SPOC"/>
</dbReference>
<dbReference type="InterPro" id="IPR001965">
    <property type="entry name" value="Znf_PHD"/>
</dbReference>
<sequence>MIRIWRNICLYNFGCQNYINKAHIFLMLLWSIGVCIFCVICSMCGDAGFAESIVTCSGCKNYSEHIYCMQGPLSITRREWLCDECRTKENSHSHVNKTSTTLRRNFAPETAKVKLIPAEEAVLLSSNGKLCTSLSADANTMAFLTKRRSLSAMPKEGIGKRTCDSHCNNNMQSLQTVNARPLCSFLPPIPQKKPRNMASNEELKVKKVSEPDAILATKGVVAELKSVHDTSNLLSYRRRNYTNSQEMVPSPTLLMNPVGDLANGLLPKFCWEGTLNISDMELQLCCGAQAYFPHQVSYKVYEISKKMPREMHFEVKPRALALPVAFELDPPTLDDIALYFLSSDCERSKEKYKHLLEYFGSHDVALQCLLDGANLLICSSEQFTADSGATERFLWGVFRSVKHKRRISCDSSNSSFLQKFDVPPGCSKTPQIAAEEKSVLSSTAEKDRDVEAELDSNTAAKVEEKHGQTITTEGLKWKLVKLEEGTR</sequence>
<dbReference type="RefSeq" id="XP_020109761.1">
    <property type="nucleotide sequence ID" value="XM_020254172.1"/>
</dbReference>
<evidence type="ECO:0000256" key="5">
    <source>
        <dbReference type="ARBA" id="ARBA00023163"/>
    </source>
</evidence>
<dbReference type="GO" id="GO:0008270">
    <property type="term" value="F:zinc ion binding"/>
    <property type="evidence" value="ECO:0007669"/>
    <property type="project" value="UniProtKB-KW"/>
</dbReference>
<keyword evidence="7" id="KW-1133">Transmembrane helix</keyword>
<reference evidence="10" key="2">
    <citation type="submission" date="2025-08" db="UniProtKB">
        <authorList>
            <consortium name="RefSeq"/>
        </authorList>
    </citation>
    <scope>IDENTIFICATION</scope>
    <source>
        <tissue evidence="10">Leaf</tissue>
    </source>
</reference>
<dbReference type="InterPro" id="IPR049914">
    <property type="entry name" value="PHD1-3/5-6"/>
</dbReference>
<dbReference type="PANTHER" id="PTHR33304:SF36">
    <property type="entry name" value="GB|AAF26970.1-RELATED"/>
    <property type="match status" value="1"/>
</dbReference>
<dbReference type="InterPro" id="IPR019787">
    <property type="entry name" value="Znf_PHD-finger"/>
</dbReference>
<keyword evidence="5" id="KW-0804">Transcription</keyword>
<keyword evidence="4" id="KW-0805">Transcription regulation</keyword>
<keyword evidence="7" id="KW-0472">Membrane</keyword>
<evidence type="ECO:0000259" key="8">
    <source>
        <dbReference type="PROSITE" id="PS50016"/>
    </source>
</evidence>
<dbReference type="SUPFAM" id="SSF57903">
    <property type="entry name" value="FYVE/PHD zinc finger"/>
    <property type="match status" value="1"/>
</dbReference>
<evidence type="ECO:0000256" key="7">
    <source>
        <dbReference type="SAM" id="Phobius"/>
    </source>
</evidence>
<dbReference type="GO" id="GO:0034244">
    <property type="term" value="P:negative regulation of transcription elongation by RNA polymerase II"/>
    <property type="evidence" value="ECO:0007669"/>
    <property type="project" value="InterPro"/>
</dbReference>
<keyword evidence="3" id="KW-0862">Zinc</keyword>
<name>A0A6P5GM61_ANACO</name>
<dbReference type="OrthoDB" id="651601at2759"/>
<dbReference type="AlphaFoldDB" id="A0A6P5GM61"/>
<dbReference type="InterPro" id="IPR013083">
    <property type="entry name" value="Znf_RING/FYVE/PHD"/>
</dbReference>
<dbReference type="InterPro" id="IPR011011">
    <property type="entry name" value="Znf_FYVE_PHD"/>
</dbReference>
<accession>A0A6P5GM61</accession>
<evidence type="ECO:0000313" key="9">
    <source>
        <dbReference type="Proteomes" id="UP000515123"/>
    </source>
</evidence>
<keyword evidence="2 6" id="KW-0863">Zinc-finger</keyword>
<dbReference type="SMART" id="SM00249">
    <property type="entry name" value="PHD"/>
    <property type="match status" value="1"/>
</dbReference>
<dbReference type="Gene3D" id="3.30.40.10">
    <property type="entry name" value="Zinc/RING finger domain, C3HC4 (zinc finger)"/>
    <property type="match status" value="1"/>
</dbReference>
<evidence type="ECO:0000256" key="6">
    <source>
        <dbReference type="PROSITE-ProRule" id="PRU00146"/>
    </source>
</evidence>
<dbReference type="Pfam" id="PF23121">
    <property type="entry name" value="SPOC_AIPP2"/>
    <property type="match status" value="1"/>
</dbReference>
<dbReference type="PROSITE" id="PS50016">
    <property type="entry name" value="ZF_PHD_2"/>
    <property type="match status" value="1"/>
</dbReference>
<proteinExistence type="predicted"/>
<evidence type="ECO:0000256" key="1">
    <source>
        <dbReference type="ARBA" id="ARBA00022723"/>
    </source>
</evidence>
<feature type="transmembrane region" description="Helical" evidence="7">
    <location>
        <begin position="24"/>
        <end position="50"/>
    </location>
</feature>
<keyword evidence="7" id="KW-0812">Transmembrane</keyword>
<keyword evidence="9" id="KW-1185">Reference proteome</keyword>
<evidence type="ECO:0000256" key="3">
    <source>
        <dbReference type="ARBA" id="ARBA00022833"/>
    </source>
</evidence>
<evidence type="ECO:0000313" key="10">
    <source>
        <dbReference type="RefSeq" id="XP_020109761.1"/>
    </source>
</evidence>
<gene>
    <name evidence="10" type="primary">LOC109725103</name>
</gene>
<dbReference type="GO" id="GO:0140566">
    <property type="term" value="F:histone reader activity"/>
    <property type="evidence" value="ECO:0007669"/>
    <property type="project" value="InterPro"/>
</dbReference>
<feature type="domain" description="PHD-type" evidence="8">
    <location>
        <begin position="35"/>
        <end position="88"/>
    </location>
</feature>
<organism evidence="9 10">
    <name type="scientific">Ananas comosus</name>
    <name type="common">Pineapple</name>
    <name type="synonym">Ananas ananas</name>
    <dbReference type="NCBI Taxonomy" id="4615"/>
    <lineage>
        <taxon>Eukaryota</taxon>
        <taxon>Viridiplantae</taxon>
        <taxon>Streptophyta</taxon>
        <taxon>Embryophyta</taxon>
        <taxon>Tracheophyta</taxon>
        <taxon>Spermatophyta</taxon>
        <taxon>Magnoliopsida</taxon>
        <taxon>Liliopsida</taxon>
        <taxon>Poales</taxon>
        <taxon>Bromeliaceae</taxon>
        <taxon>Bromelioideae</taxon>
        <taxon>Ananas</taxon>
    </lineage>
</organism>
<reference evidence="9" key="1">
    <citation type="journal article" date="2015" name="Nat. Genet.">
        <title>The pineapple genome and the evolution of CAM photosynthesis.</title>
        <authorList>
            <person name="Ming R."/>
            <person name="VanBuren R."/>
            <person name="Wai C.M."/>
            <person name="Tang H."/>
            <person name="Schatz M.C."/>
            <person name="Bowers J.E."/>
            <person name="Lyons E."/>
            <person name="Wang M.L."/>
            <person name="Chen J."/>
            <person name="Biggers E."/>
            <person name="Zhang J."/>
            <person name="Huang L."/>
            <person name="Zhang L."/>
            <person name="Miao W."/>
            <person name="Zhang J."/>
            <person name="Ye Z."/>
            <person name="Miao C."/>
            <person name="Lin Z."/>
            <person name="Wang H."/>
            <person name="Zhou H."/>
            <person name="Yim W.C."/>
            <person name="Priest H.D."/>
            <person name="Zheng C."/>
            <person name="Woodhouse M."/>
            <person name="Edger P.P."/>
            <person name="Guyot R."/>
            <person name="Guo H.B."/>
            <person name="Guo H."/>
            <person name="Zheng G."/>
            <person name="Singh R."/>
            <person name="Sharma A."/>
            <person name="Min X."/>
            <person name="Zheng Y."/>
            <person name="Lee H."/>
            <person name="Gurtowski J."/>
            <person name="Sedlazeck F.J."/>
            <person name="Harkess A."/>
            <person name="McKain M.R."/>
            <person name="Liao Z."/>
            <person name="Fang J."/>
            <person name="Liu J."/>
            <person name="Zhang X."/>
            <person name="Zhang Q."/>
            <person name="Hu W."/>
            <person name="Qin Y."/>
            <person name="Wang K."/>
            <person name="Chen L.Y."/>
            <person name="Shirley N."/>
            <person name="Lin Y.R."/>
            <person name="Liu L.Y."/>
            <person name="Hernandez A.G."/>
            <person name="Wright C.L."/>
            <person name="Bulone V."/>
            <person name="Tuskan G.A."/>
            <person name="Heath K."/>
            <person name="Zee F."/>
            <person name="Moore P.H."/>
            <person name="Sunkar R."/>
            <person name="Leebens-Mack J.H."/>
            <person name="Mockler T."/>
            <person name="Bennetzen J.L."/>
            <person name="Freeling M."/>
            <person name="Sankoff D."/>
            <person name="Paterson A.H."/>
            <person name="Zhu X."/>
            <person name="Yang X."/>
            <person name="Smith J.A."/>
            <person name="Cushman J.C."/>
            <person name="Paull R.E."/>
            <person name="Yu Q."/>
        </authorList>
    </citation>
    <scope>NUCLEOTIDE SEQUENCE [LARGE SCALE GENOMIC DNA]</scope>
    <source>
        <strain evidence="9">cv. F153</strain>
    </source>
</reference>